<dbReference type="Gene3D" id="1.10.8.270">
    <property type="entry name" value="putative rabgap domain of human tbc1 domain family member 14 like domains"/>
    <property type="match status" value="1"/>
</dbReference>
<reference evidence="3 4" key="1">
    <citation type="journal article" date="2011" name="Nature">
        <title>A high-resolution map of human evolutionary constraint using 29 mammals.</title>
        <authorList>
            <person name="Lindblad-Toh K."/>
            <person name="Garber M."/>
            <person name="Zuk O."/>
            <person name="Lin M.F."/>
            <person name="Parker B.J."/>
            <person name="Washietl S."/>
            <person name="Kheradpour P."/>
            <person name="Ernst J."/>
            <person name="Jordan G."/>
            <person name="Mauceli E."/>
            <person name="Ward L.D."/>
            <person name="Lowe C.B."/>
            <person name="Holloway A.K."/>
            <person name="Clamp M."/>
            <person name="Gnerre S."/>
            <person name="Alfoldi J."/>
            <person name="Beal K."/>
            <person name="Chang J."/>
            <person name="Clawson H."/>
            <person name="Cuff J."/>
            <person name="Di Palma F."/>
            <person name="Fitzgerald S."/>
            <person name="Flicek P."/>
            <person name="Guttman M."/>
            <person name="Hubisz M.J."/>
            <person name="Jaffe D.B."/>
            <person name="Jungreis I."/>
            <person name="Kent W.J."/>
            <person name="Kostka D."/>
            <person name="Lara M."/>
            <person name="Martins A.L."/>
            <person name="Massingham T."/>
            <person name="Moltke I."/>
            <person name="Raney B.J."/>
            <person name="Rasmussen M.D."/>
            <person name="Robinson J."/>
            <person name="Stark A."/>
            <person name="Vilella A.J."/>
            <person name="Wen J."/>
            <person name="Xie X."/>
            <person name="Zody M.C."/>
            <person name="Baldwin J."/>
            <person name="Bloom T."/>
            <person name="Chin C.W."/>
            <person name="Heiman D."/>
            <person name="Nicol R."/>
            <person name="Nusbaum C."/>
            <person name="Young S."/>
            <person name="Wilkinson J."/>
            <person name="Worley K.C."/>
            <person name="Kovar C.L."/>
            <person name="Muzny D.M."/>
            <person name="Gibbs R.A."/>
            <person name="Cree A."/>
            <person name="Dihn H.H."/>
            <person name="Fowler G."/>
            <person name="Jhangiani S."/>
            <person name="Joshi V."/>
            <person name="Lee S."/>
            <person name="Lewis L.R."/>
            <person name="Nazareth L.V."/>
            <person name="Okwuonu G."/>
            <person name="Santibanez J."/>
            <person name="Warren W.C."/>
            <person name="Mardis E.R."/>
            <person name="Weinstock G.M."/>
            <person name="Wilson R.K."/>
            <person name="Delehaunty K."/>
            <person name="Dooling D."/>
            <person name="Fronik C."/>
            <person name="Fulton L."/>
            <person name="Fulton B."/>
            <person name="Graves T."/>
            <person name="Minx P."/>
            <person name="Sodergren E."/>
            <person name="Birney E."/>
            <person name="Margulies E.H."/>
            <person name="Herrero J."/>
            <person name="Green E.D."/>
            <person name="Haussler D."/>
            <person name="Siepel A."/>
            <person name="Goldman N."/>
            <person name="Pollard K.S."/>
            <person name="Pedersen J.S."/>
            <person name="Lander E.S."/>
            <person name="Kellis M."/>
        </authorList>
    </citation>
    <scope>NUCLEOTIDE SEQUENCE [LARGE SCALE GENOMIC DNA]</scope>
    <source>
        <strain evidence="3 4">Thorbecke inbred</strain>
    </source>
</reference>
<dbReference type="Pfam" id="PF00566">
    <property type="entry name" value="RabGAP-TBC"/>
    <property type="match status" value="1"/>
</dbReference>
<dbReference type="InParanoid" id="A0A5F9DIY9"/>
<dbReference type="GeneTree" id="ENSGT00940000161238"/>
<dbReference type="EMBL" id="AAGW02052800">
    <property type="status" value="NOT_ANNOTATED_CDS"/>
    <property type="molecule type" value="Genomic_DNA"/>
</dbReference>
<dbReference type="Bgee" id="ENSOCUG00000038633">
    <property type="expression patterns" value="Expressed in testis and 5 other cell types or tissues"/>
</dbReference>
<evidence type="ECO:0000259" key="2">
    <source>
        <dbReference type="PROSITE" id="PS50086"/>
    </source>
</evidence>
<dbReference type="Ensembl" id="ENSOCUT00000047059.1">
    <property type="protein sequence ID" value="ENSOCUP00000045745.1"/>
    <property type="gene ID" value="ENSOCUG00000038633.1"/>
</dbReference>
<feature type="region of interest" description="Disordered" evidence="1">
    <location>
        <begin position="1"/>
        <end position="39"/>
    </location>
</feature>
<sequence length="265" mass="30532">MSRYRPGSCHGGRALGPRPCPWQQRTGLPRAMEGLGPSRSPQPMYPRLLTWVPFWLQGRRGGVLVMPWEEEDEATRPFPDQLGILHEKRLPRDSAWITKNRQNRSLQKWLKILKNWQNYQNTQKKLKAQGRLRSQWVQQIDVAVSKTFRGHVMFRERFGVKQQALFHLLLAYSVYDPEVGYSPGLNQVAALLLIFLDEEDAFWALAQLMANDRHAMQGRCWLDQPPAARLELLPRPAHQLPPHLGVHNNLPLESLNVGLRAPHTA</sequence>
<accession>A0A5F9DIY9</accession>
<dbReference type="InterPro" id="IPR000195">
    <property type="entry name" value="Rab-GAP-TBC_dom"/>
</dbReference>
<dbReference type="EMBL" id="AAGW02052798">
    <property type="status" value="NOT_ANNOTATED_CDS"/>
    <property type="molecule type" value="Genomic_DNA"/>
</dbReference>
<evidence type="ECO:0000256" key="1">
    <source>
        <dbReference type="SAM" id="MobiDB-lite"/>
    </source>
</evidence>
<feature type="domain" description="Rab-GAP TBC" evidence="2">
    <location>
        <begin position="99"/>
        <end position="265"/>
    </location>
</feature>
<evidence type="ECO:0000313" key="3">
    <source>
        <dbReference type="Ensembl" id="ENSOCUP00000045745.1"/>
    </source>
</evidence>
<dbReference type="InterPro" id="IPR050302">
    <property type="entry name" value="Rab_GAP_TBC_domain"/>
</dbReference>
<evidence type="ECO:0000313" key="4">
    <source>
        <dbReference type="Proteomes" id="UP000001811"/>
    </source>
</evidence>
<reference evidence="3" key="3">
    <citation type="submission" date="2025-09" db="UniProtKB">
        <authorList>
            <consortium name="Ensembl"/>
        </authorList>
    </citation>
    <scope>IDENTIFICATION</scope>
    <source>
        <strain evidence="3">Thorbecke</strain>
    </source>
</reference>
<reference evidence="3" key="2">
    <citation type="submission" date="2025-08" db="UniProtKB">
        <authorList>
            <consortium name="Ensembl"/>
        </authorList>
    </citation>
    <scope>IDENTIFICATION</scope>
    <source>
        <strain evidence="3">Thorbecke</strain>
    </source>
</reference>
<proteinExistence type="predicted"/>
<dbReference type="InterPro" id="IPR035969">
    <property type="entry name" value="Rab-GAP_TBC_sf"/>
</dbReference>
<organism evidence="3 4">
    <name type="scientific">Oryctolagus cuniculus</name>
    <name type="common">Rabbit</name>
    <dbReference type="NCBI Taxonomy" id="9986"/>
    <lineage>
        <taxon>Eukaryota</taxon>
        <taxon>Metazoa</taxon>
        <taxon>Chordata</taxon>
        <taxon>Craniata</taxon>
        <taxon>Vertebrata</taxon>
        <taxon>Euteleostomi</taxon>
        <taxon>Mammalia</taxon>
        <taxon>Eutheria</taxon>
        <taxon>Euarchontoglires</taxon>
        <taxon>Glires</taxon>
        <taxon>Lagomorpha</taxon>
        <taxon>Leporidae</taxon>
        <taxon>Oryctolagus</taxon>
    </lineage>
</organism>
<dbReference type="PANTHER" id="PTHR47219:SF25">
    <property type="entry name" value="RAB-GAP TBC DOMAIN-CONTAINING PROTEIN"/>
    <property type="match status" value="1"/>
</dbReference>
<dbReference type="GO" id="GO:0005096">
    <property type="term" value="F:GTPase activator activity"/>
    <property type="evidence" value="ECO:0007669"/>
    <property type="project" value="TreeGrafter"/>
</dbReference>
<dbReference type="SUPFAM" id="SSF47923">
    <property type="entry name" value="Ypt/Rab-GAP domain of gyp1p"/>
    <property type="match status" value="1"/>
</dbReference>
<dbReference type="Proteomes" id="UP000001811">
    <property type="component" value="Chromosome 5"/>
</dbReference>
<dbReference type="PANTHER" id="PTHR47219">
    <property type="entry name" value="RAB GTPASE-ACTIVATING PROTEIN 1-LIKE"/>
    <property type="match status" value="1"/>
</dbReference>
<dbReference type="GO" id="GO:0031267">
    <property type="term" value="F:small GTPase binding"/>
    <property type="evidence" value="ECO:0007669"/>
    <property type="project" value="TreeGrafter"/>
</dbReference>
<dbReference type="EMBL" id="AAGW02052799">
    <property type="status" value="NOT_ANNOTATED_CDS"/>
    <property type="molecule type" value="Genomic_DNA"/>
</dbReference>
<dbReference type="PROSITE" id="PS50086">
    <property type="entry name" value="TBC_RABGAP"/>
    <property type="match status" value="1"/>
</dbReference>
<dbReference type="AlphaFoldDB" id="A0A5F9DIY9"/>
<dbReference type="FunFam" id="1.10.8.270:FF:000016">
    <property type="entry name" value="TBC1 domain family member 2A"/>
    <property type="match status" value="1"/>
</dbReference>
<name>A0A5F9DIY9_RABIT</name>
<protein>
    <recommendedName>
        <fullName evidence="2">Rab-GAP TBC domain-containing protein</fullName>
    </recommendedName>
</protein>
<keyword evidence="4" id="KW-1185">Reference proteome</keyword>